<accession>A0A4R6VAY6</accession>
<gene>
    <name evidence="1" type="ORF">EV190_103268</name>
</gene>
<dbReference type="AlphaFoldDB" id="A0A4R6VAY6"/>
<dbReference type="Pfam" id="PF11392">
    <property type="entry name" value="AllH"/>
    <property type="match status" value="1"/>
</dbReference>
<evidence type="ECO:0000313" key="1">
    <source>
        <dbReference type="EMBL" id="TDQ53817.1"/>
    </source>
</evidence>
<organism evidence="1 2">
    <name type="scientific">Actinorugispora endophytica</name>
    <dbReference type="NCBI Taxonomy" id="1605990"/>
    <lineage>
        <taxon>Bacteria</taxon>
        <taxon>Bacillati</taxon>
        <taxon>Actinomycetota</taxon>
        <taxon>Actinomycetes</taxon>
        <taxon>Streptosporangiales</taxon>
        <taxon>Nocardiopsidaceae</taxon>
        <taxon>Actinorugispora</taxon>
    </lineage>
</organism>
<sequence length="239" mass="24477">MIAVLAHDAVRLPNGVVLAEPQSVWPFADVVEATSARIGRCSVEFDSPTGSRTVRVSRWWRPRTPRSAAADPAVLARTAAELRTALRGARGGLDDGALALLRSALDDASAAGRAAERLVGFGPGLTPSGDDALCGLLLAARHLGNTVRRTPLALAVASRAPGATTSLSAALLDHAARGDACPQAVGLLDALAGHAPVAPALDALRAVGHTSGTDLALGVLAGAETCLRHHSEQQTKERP</sequence>
<evidence type="ECO:0000313" key="2">
    <source>
        <dbReference type="Proteomes" id="UP000295281"/>
    </source>
</evidence>
<reference evidence="1 2" key="1">
    <citation type="submission" date="2019-03" db="EMBL/GenBank/DDBJ databases">
        <title>Genomic Encyclopedia of Type Strains, Phase IV (KMG-IV): sequencing the most valuable type-strain genomes for metagenomic binning, comparative biology and taxonomic classification.</title>
        <authorList>
            <person name="Goeker M."/>
        </authorList>
    </citation>
    <scope>NUCLEOTIDE SEQUENCE [LARGE SCALE GENOMIC DNA]</scope>
    <source>
        <strain evidence="1 2">DSM 46770</strain>
    </source>
</reference>
<dbReference type="Proteomes" id="UP000295281">
    <property type="component" value="Unassembled WGS sequence"/>
</dbReference>
<dbReference type="EMBL" id="SNYN01000003">
    <property type="protein sequence ID" value="TDQ53817.1"/>
    <property type="molecule type" value="Genomic_DNA"/>
</dbReference>
<dbReference type="RefSeq" id="WP_166655402.1">
    <property type="nucleotide sequence ID" value="NZ_SNYN01000003.1"/>
</dbReference>
<comment type="caution">
    <text evidence="1">The sequence shown here is derived from an EMBL/GenBank/DDBJ whole genome shotgun (WGS) entry which is preliminary data.</text>
</comment>
<dbReference type="InterPro" id="IPR021530">
    <property type="entry name" value="AllH-like"/>
</dbReference>
<protein>
    <submittedName>
        <fullName evidence="1">Uncharacterized protein DUF2877</fullName>
    </submittedName>
</protein>
<proteinExistence type="predicted"/>
<keyword evidence="2" id="KW-1185">Reference proteome</keyword>
<name>A0A4R6VAY6_9ACTN</name>